<keyword evidence="2" id="KW-1133">Transmembrane helix</keyword>
<organism evidence="4 5">
    <name type="scientific">Elysia marginata</name>
    <dbReference type="NCBI Taxonomy" id="1093978"/>
    <lineage>
        <taxon>Eukaryota</taxon>
        <taxon>Metazoa</taxon>
        <taxon>Spiralia</taxon>
        <taxon>Lophotrochozoa</taxon>
        <taxon>Mollusca</taxon>
        <taxon>Gastropoda</taxon>
        <taxon>Heterobranchia</taxon>
        <taxon>Euthyneura</taxon>
        <taxon>Panpulmonata</taxon>
        <taxon>Sacoglossa</taxon>
        <taxon>Placobranchoidea</taxon>
        <taxon>Plakobranchidae</taxon>
        <taxon>Elysia</taxon>
    </lineage>
</organism>
<comment type="caution">
    <text evidence="4">The sequence shown here is derived from an EMBL/GenBank/DDBJ whole genome shotgun (WGS) entry which is preliminary data.</text>
</comment>
<feature type="signal peptide" evidence="3">
    <location>
        <begin position="1"/>
        <end position="22"/>
    </location>
</feature>
<keyword evidence="2" id="KW-0812">Transmembrane</keyword>
<evidence type="ECO:0008006" key="6">
    <source>
        <dbReference type="Google" id="ProtNLM"/>
    </source>
</evidence>
<keyword evidence="3" id="KW-0732">Signal</keyword>
<evidence type="ECO:0000256" key="2">
    <source>
        <dbReference type="SAM" id="Phobius"/>
    </source>
</evidence>
<feature type="chain" id="PRO_5043853680" description="Sushi domain-containing protein" evidence="3">
    <location>
        <begin position="23"/>
        <end position="572"/>
    </location>
</feature>
<dbReference type="Proteomes" id="UP000762676">
    <property type="component" value="Unassembled WGS sequence"/>
</dbReference>
<feature type="compositionally biased region" description="Low complexity" evidence="1">
    <location>
        <begin position="308"/>
        <end position="324"/>
    </location>
</feature>
<dbReference type="AlphaFoldDB" id="A0AAV4JFL9"/>
<sequence>MDCRVVILMLCLSSSLRPMAFSRYVEEERSMIYTYERGMPYYCTFGSRKDINRQQFGIQDDCFRRFQNMVYYGPDGTPFYPFLMDGSPGGFILNCTTTIKNGKLVEPCNGLIHTTCGLTCGRGYNPVVKSVTCNLAQPYSNVSAVWSHPEPCVPQTCPAQIAHGKLTAPCDPVIRATCGITCESGYSPVVDSVTCKPGNSTTNGSAVWSHSDPCGLQSPSQRKTWTMGILIGCCVLFIIVLLIVVAACHGKGKCKRGRGPSISSSRDSLDKNVKEVEIPLINQGDSTNQDGPQPALVPNQDGSQPALVPNQDDPQPAQQPSPAVLQSAKVDLVSQDGDLPWGENLRSLDATSLSSEPSDLVVPNSPRFFPQGPEALSDKHILDYPSVMPGSVRSMQDSYYSEACISGRVRAEPTLSSGSQPLELLKDVDYAMAEGKRDDDSPKESTERCNTNVKCLLNCFKSDVEKLIGEMEPSGNVPHKTTLYGYVTQTQQQIERLKFHNLHCFDVEWEKHQRPGEYFAKEILRRMANHGDTVPDVLDFFEHTNPKLVQLILKLHGCDKCRTRYSYKSQPS</sequence>
<protein>
    <recommendedName>
        <fullName evidence="6">Sushi domain-containing protein</fullName>
    </recommendedName>
</protein>
<evidence type="ECO:0000256" key="3">
    <source>
        <dbReference type="SAM" id="SignalP"/>
    </source>
</evidence>
<feature type="region of interest" description="Disordered" evidence="1">
    <location>
        <begin position="280"/>
        <end position="324"/>
    </location>
</feature>
<gene>
    <name evidence="4" type="ORF">ElyMa_006900900</name>
</gene>
<evidence type="ECO:0000313" key="5">
    <source>
        <dbReference type="Proteomes" id="UP000762676"/>
    </source>
</evidence>
<reference evidence="4 5" key="1">
    <citation type="journal article" date="2021" name="Elife">
        <title>Chloroplast acquisition without the gene transfer in kleptoplastic sea slugs, Plakobranchus ocellatus.</title>
        <authorList>
            <person name="Maeda T."/>
            <person name="Takahashi S."/>
            <person name="Yoshida T."/>
            <person name="Shimamura S."/>
            <person name="Takaki Y."/>
            <person name="Nagai Y."/>
            <person name="Toyoda A."/>
            <person name="Suzuki Y."/>
            <person name="Arimoto A."/>
            <person name="Ishii H."/>
            <person name="Satoh N."/>
            <person name="Nishiyama T."/>
            <person name="Hasebe M."/>
            <person name="Maruyama T."/>
            <person name="Minagawa J."/>
            <person name="Obokata J."/>
            <person name="Shigenobu S."/>
        </authorList>
    </citation>
    <scope>NUCLEOTIDE SEQUENCE [LARGE SCALE GENOMIC DNA]</scope>
</reference>
<evidence type="ECO:0000256" key="1">
    <source>
        <dbReference type="SAM" id="MobiDB-lite"/>
    </source>
</evidence>
<evidence type="ECO:0000313" key="4">
    <source>
        <dbReference type="EMBL" id="GFS20498.1"/>
    </source>
</evidence>
<keyword evidence="5" id="KW-1185">Reference proteome</keyword>
<feature type="transmembrane region" description="Helical" evidence="2">
    <location>
        <begin position="225"/>
        <end position="248"/>
    </location>
</feature>
<dbReference type="EMBL" id="BMAT01013795">
    <property type="protein sequence ID" value="GFS20498.1"/>
    <property type="molecule type" value="Genomic_DNA"/>
</dbReference>
<accession>A0AAV4JFL9</accession>
<name>A0AAV4JFL9_9GAST</name>
<proteinExistence type="predicted"/>
<keyword evidence="2" id="KW-0472">Membrane</keyword>